<dbReference type="PANTHER" id="PTHR10742">
    <property type="entry name" value="FLAVIN MONOAMINE OXIDASE"/>
    <property type="match status" value="1"/>
</dbReference>
<dbReference type="InterPro" id="IPR036188">
    <property type="entry name" value="FAD/NAD-bd_sf"/>
</dbReference>
<dbReference type="GO" id="GO:0050361">
    <property type="term" value="F:tryptophan 2-monooxygenase activity"/>
    <property type="evidence" value="ECO:0007669"/>
    <property type="project" value="UniProtKB-EC"/>
</dbReference>
<evidence type="ECO:0000256" key="1">
    <source>
        <dbReference type="ARBA" id="ARBA00004814"/>
    </source>
</evidence>
<evidence type="ECO:0000256" key="4">
    <source>
        <dbReference type="ARBA" id="ARBA00017871"/>
    </source>
</evidence>
<comment type="catalytic activity">
    <reaction evidence="6">
        <text>L-tryptophan + O2 = indole-3-acetamide + CO2 + H2O</text>
        <dbReference type="Rhea" id="RHEA:16165"/>
        <dbReference type="ChEBI" id="CHEBI:15377"/>
        <dbReference type="ChEBI" id="CHEBI:15379"/>
        <dbReference type="ChEBI" id="CHEBI:16031"/>
        <dbReference type="ChEBI" id="CHEBI:16526"/>
        <dbReference type="ChEBI" id="CHEBI:57912"/>
        <dbReference type="EC" id="1.13.12.3"/>
    </reaction>
</comment>
<dbReference type="InterPro" id="IPR050281">
    <property type="entry name" value="Flavin_monoamine_oxidase"/>
</dbReference>
<proteinExistence type="inferred from homology"/>
<feature type="domain" description="Amine oxidase" evidence="7">
    <location>
        <begin position="27"/>
        <end position="546"/>
    </location>
</feature>
<evidence type="ECO:0000256" key="5">
    <source>
        <dbReference type="ARBA" id="ARBA00023070"/>
    </source>
</evidence>
<evidence type="ECO:0000259" key="7">
    <source>
        <dbReference type="Pfam" id="PF01593"/>
    </source>
</evidence>
<evidence type="ECO:0000256" key="2">
    <source>
        <dbReference type="ARBA" id="ARBA00005833"/>
    </source>
</evidence>
<dbReference type="GO" id="GO:0009851">
    <property type="term" value="P:auxin biosynthetic process"/>
    <property type="evidence" value="ECO:0007669"/>
    <property type="project" value="UniProtKB-KW"/>
</dbReference>
<dbReference type="SUPFAM" id="SSF51905">
    <property type="entry name" value="FAD/NAD(P)-binding domain"/>
    <property type="match status" value="1"/>
</dbReference>
<accession>A0A451BL76</accession>
<dbReference type="EC" id="1.13.12.3" evidence="3"/>
<gene>
    <name evidence="8" type="ORF">BECKSD772D_GA0070982_103315</name>
</gene>
<dbReference type="Gene3D" id="3.90.660.10">
    <property type="match status" value="2"/>
</dbReference>
<evidence type="ECO:0000256" key="3">
    <source>
        <dbReference type="ARBA" id="ARBA00012535"/>
    </source>
</evidence>
<dbReference type="PANTHER" id="PTHR10742:SF410">
    <property type="entry name" value="LYSINE-SPECIFIC HISTONE DEMETHYLASE 2"/>
    <property type="match status" value="1"/>
</dbReference>
<protein>
    <recommendedName>
        <fullName evidence="4">Tryptophan 2-monooxygenase</fullName>
        <ecNumber evidence="3">1.13.12.3</ecNumber>
    </recommendedName>
</protein>
<evidence type="ECO:0000313" key="8">
    <source>
        <dbReference type="EMBL" id="VFK79033.1"/>
    </source>
</evidence>
<dbReference type="Gene3D" id="3.50.50.60">
    <property type="entry name" value="FAD/NAD(P)-binding domain"/>
    <property type="match status" value="1"/>
</dbReference>
<dbReference type="EMBL" id="CAADHB010000033">
    <property type="protein sequence ID" value="VFK79033.1"/>
    <property type="molecule type" value="Genomic_DNA"/>
</dbReference>
<organism evidence="8">
    <name type="scientific">Candidatus Kentrum sp. SD</name>
    <dbReference type="NCBI Taxonomy" id="2126332"/>
    <lineage>
        <taxon>Bacteria</taxon>
        <taxon>Pseudomonadati</taxon>
        <taxon>Pseudomonadota</taxon>
        <taxon>Gammaproteobacteria</taxon>
        <taxon>Candidatus Kentrum</taxon>
    </lineage>
</organism>
<comment type="similarity">
    <text evidence="2">Belongs to the tryptophan 2-monooxygenase family.</text>
</comment>
<dbReference type="SUPFAM" id="SSF54373">
    <property type="entry name" value="FAD-linked reductases, C-terminal domain"/>
    <property type="match status" value="1"/>
</dbReference>
<evidence type="ECO:0000256" key="6">
    <source>
        <dbReference type="ARBA" id="ARBA00047321"/>
    </source>
</evidence>
<keyword evidence="5" id="KW-0073">Auxin biosynthesis</keyword>
<dbReference type="Gene3D" id="1.10.405.40">
    <property type="match status" value="1"/>
</dbReference>
<dbReference type="AlphaFoldDB" id="A0A451BL76"/>
<name>A0A451BL76_9GAMM</name>
<comment type="pathway">
    <text evidence="1">Plant hormone metabolism; auxin biosynthesis.</text>
</comment>
<reference evidence="8" key="1">
    <citation type="submission" date="2019-02" db="EMBL/GenBank/DDBJ databases">
        <authorList>
            <person name="Gruber-Vodicka R. H."/>
            <person name="Seah K. B. B."/>
        </authorList>
    </citation>
    <scope>NUCLEOTIDE SEQUENCE</scope>
    <source>
        <strain evidence="8">BECK_S127</strain>
    </source>
</reference>
<dbReference type="InterPro" id="IPR002937">
    <property type="entry name" value="Amino_oxidase"/>
</dbReference>
<dbReference type="Pfam" id="PF01593">
    <property type="entry name" value="Amino_oxidase"/>
    <property type="match status" value="1"/>
</dbReference>
<sequence>MTRQNKDLTRGFPKTKGLEVAIIGAGVSGLYSAYRLTHSSNPLFDAGKVQIFEMSHRIGGRLESVCLPGMEIPGELGGMRYMTSQKIITTLIKNVFSSELTSVDFPTGNNKNHFGYFRKQRLRLRAWNDSQEKKQKLETRYYLNEDDKGFSADQLFNKVVYDVLRHDSWFMDQYGSKISHPSEYEYTFHLTRRDWDHVKPEIIYNFKGAYNGEKVNDIGFWNLIKDQVSEEGYTFLANAGGYYSNTINWNSAEAFPYMVEDFSDDKMKYKTIEGGYDKIAYALADAYLRKHGAAIWGGNRLLAFHESKNTGYRYELVFFNEDEKKEHSILANRIILGMPKRSLELLNQYNFFFDRNTRKILQRNIDSVITEPSFKILMGFEEPWWKKDFGTQAGRSITDLPMRQCYYFGTNPDDSHSLFLGSYNDMRSAIFWSVLDHGPPYEPKETKLVSSANLQDLKPIQAPERMVDEVMNQVREVHGRQDIPQPYVTWPKDWTRDPYGGGYHAWRAGYDVPDVMKYMRKPYSDENIFICGDAYSNQQGWVEGAFCVTENMLQEHFGLKWPEWLDKSYYLGW</sequence>